<evidence type="ECO:0000313" key="3">
    <source>
        <dbReference type="Proteomes" id="UP000001058"/>
    </source>
</evidence>
<protein>
    <recommendedName>
        <fullName evidence="4">Pherophorin domain-containing protein</fullName>
    </recommendedName>
</protein>
<name>D8UIM8_VOLCA</name>
<dbReference type="GeneID" id="9627978"/>
<dbReference type="EMBL" id="GL378416">
    <property type="protein sequence ID" value="EFJ40422.1"/>
    <property type="molecule type" value="Genomic_DNA"/>
</dbReference>
<feature type="signal peptide" evidence="1">
    <location>
        <begin position="1"/>
        <end position="28"/>
    </location>
</feature>
<evidence type="ECO:0008006" key="4">
    <source>
        <dbReference type="Google" id="ProtNLM"/>
    </source>
</evidence>
<dbReference type="KEGG" id="vcn:VOLCADRAFT_99784"/>
<feature type="chain" id="PRO_5003124555" description="Pherophorin domain-containing protein" evidence="1">
    <location>
        <begin position="29"/>
        <end position="194"/>
    </location>
</feature>
<keyword evidence="3" id="KW-1185">Reference proteome</keyword>
<dbReference type="InParanoid" id="D8UIM8"/>
<accession>D8UIM8</accession>
<evidence type="ECO:0000256" key="1">
    <source>
        <dbReference type="SAM" id="SignalP"/>
    </source>
</evidence>
<dbReference type="AlphaFoldDB" id="D8UIM8"/>
<gene>
    <name evidence="2" type="ORF">VOLCADRAFT_99784</name>
</gene>
<evidence type="ECO:0000313" key="2">
    <source>
        <dbReference type="EMBL" id="EFJ40422.1"/>
    </source>
</evidence>
<reference evidence="2 3" key="1">
    <citation type="journal article" date="2010" name="Science">
        <title>Genomic analysis of organismal complexity in the multicellular green alga Volvox carteri.</title>
        <authorList>
            <person name="Prochnik S.E."/>
            <person name="Umen J."/>
            <person name="Nedelcu A.M."/>
            <person name="Hallmann A."/>
            <person name="Miller S.M."/>
            <person name="Nishii I."/>
            <person name="Ferris P."/>
            <person name="Kuo A."/>
            <person name="Mitros T."/>
            <person name="Fritz-Laylin L.K."/>
            <person name="Hellsten U."/>
            <person name="Chapman J."/>
            <person name="Simakov O."/>
            <person name="Rensing S.A."/>
            <person name="Terry A."/>
            <person name="Pangilinan J."/>
            <person name="Kapitonov V."/>
            <person name="Jurka J."/>
            <person name="Salamov A."/>
            <person name="Shapiro H."/>
            <person name="Schmutz J."/>
            <person name="Grimwood J."/>
            <person name="Lindquist E."/>
            <person name="Lucas S."/>
            <person name="Grigoriev I.V."/>
            <person name="Schmitt R."/>
            <person name="Kirk D."/>
            <person name="Rokhsar D.S."/>
        </authorList>
    </citation>
    <scope>NUCLEOTIDE SEQUENCE [LARGE SCALE GENOMIC DNA]</scope>
    <source>
        <strain evidence="3">f. Nagariensis / Eve</strain>
    </source>
</reference>
<dbReference type="Proteomes" id="UP000001058">
    <property type="component" value="Unassembled WGS sequence"/>
</dbReference>
<keyword evidence="1" id="KW-0732">Signal</keyword>
<proteinExistence type="predicted"/>
<organism evidence="3">
    <name type="scientific">Volvox carteri f. nagariensis</name>
    <dbReference type="NCBI Taxonomy" id="3068"/>
    <lineage>
        <taxon>Eukaryota</taxon>
        <taxon>Viridiplantae</taxon>
        <taxon>Chlorophyta</taxon>
        <taxon>core chlorophytes</taxon>
        <taxon>Chlorophyceae</taxon>
        <taxon>CS clade</taxon>
        <taxon>Chlamydomonadales</taxon>
        <taxon>Volvocaceae</taxon>
        <taxon>Volvox</taxon>
    </lineage>
</organism>
<dbReference type="RefSeq" id="XP_002958502.1">
    <property type="nucleotide sequence ID" value="XM_002958456.1"/>
</dbReference>
<sequence length="194" mass="19499">MALMLMSPLFALMLLLLVFSLLLSPTMALRPTDTYSNPGTITTTATTTTATAANTASSTNSAALAAVSEGANGGGAHDGAAADDDNLLPAAAAAAAGDNVSGGADAEVANAEVDINNGCGVTVAGIAAAYTAAAQTAPRDCGSLLSDLSPAARDRHRGMRLLSWSRNLKQQGITLKTSVKTARVDYSREVKTSG</sequence>